<keyword evidence="3" id="KW-1185">Reference proteome</keyword>
<evidence type="ECO:0000259" key="1">
    <source>
        <dbReference type="Pfam" id="PF06985"/>
    </source>
</evidence>
<dbReference type="EMBL" id="CAUWAG010000003">
    <property type="protein sequence ID" value="CAJ2501027.1"/>
    <property type="molecule type" value="Genomic_DNA"/>
</dbReference>
<dbReference type="Proteomes" id="UP001295740">
    <property type="component" value="Unassembled WGS sequence"/>
</dbReference>
<feature type="domain" description="Heterokaryon incompatibility" evidence="1">
    <location>
        <begin position="23"/>
        <end position="113"/>
    </location>
</feature>
<dbReference type="Pfam" id="PF06985">
    <property type="entry name" value="HET"/>
    <property type="match status" value="1"/>
</dbReference>
<comment type="caution">
    <text evidence="2">The sequence shown here is derived from an EMBL/GenBank/DDBJ whole genome shotgun (WGS) entry which is preliminary data.</text>
</comment>
<sequence length="571" mass="64826">MRLLQTSSLRLESFANRHKAPPYAILSHMWFDDEVLFEDIENRSREALIKKQGFLKIELSARQALQDGYAYIWIDTCCIDKSSSTELSEAINSMSDWYRSAGICYAYLADTTDLSQLGSSRWYSRGWTLQELIMPRQVKFFGAAWEPLGSRTAMAAAIADVTGIDRTILSLEDRSSSGEFAHLLQSFNVATRMAWATSRVTTRPEDAAYCLMGIFDVSMPLLYGEGERAFQRLQMEVVKQLNDTSILAFTSGSRAPMLFASSTADFKYVLPSVWLRCEEQPRLRLEGSQLELDIWLCPSTNQELYYGIFDCSFGADYLSRPAMLLRRVKQGGELEFLRVRQDVLFRISPGKIQTTESGDIDRLSGPVGLCLDKVRRVRITIKSQSPNLYEYTPPAVQWRLETQHGIGPYVLERSEPPSAGCMLLHRSSFKLYAGKPAAHGMASFTREGASKQASRFLLVWGERRYGTWPPVPWCRIIVLQQIEADLDYFPSDIRDRWPSLDAELCVDALFEPFEPSRVAFTRIMSRSDLLSVDRFEMSTGENSPCIITSHISAVTFLERTMFKLDLHIGKG</sequence>
<evidence type="ECO:0000313" key="2">
    <source>
        <dbReference type="EMBL" id="CAJ2501027.1"/>
    </source>
</evidence>
<protein>
    <submittedName>
        <fullName evidence="2">Uu.00g038800.m01.CDS01</fullName>
    </submittedName>
</protein>
<dbReference type="PANTHER" id="PTHR10622">
    <property type="entry name" value="HET DOMAIN-CONTAINING PROTEIN"/>
    <property type="match status" value="1"/>
</dbReference>
<dbReference type="PANTHER" id="PTHR10622:SF10">
    <property type="entry name" value="HET DOMAIN-CONTAINING PROTEIN"/>
    <property type="match status" value="1"/>
</dbReference>
<dbReference type="InterPro" id="IPR010730">
    <property type="entry name" value="HET"/>
</dbReference>
<name>A0AAI8VAJ1_9PEZI</name>
<evidence type="ECO:0000313" key="3">
    <source>
        <dbReference type="Proteomes" id="UP001295740"/>
    </source>
</evidence>
<proteinExistence type="predicted"/>
<reference evidence="2" key="1">
    <citation type="submission" date="2023-10" db="EMBL/GenBank/DDBJ databases">
        <authorList>
            <person name="Hackl T."/>
        </authorList>
    </citation>
    <scope>NUCLEOTIDE SEQUENCE</scope>
</reference>
<organism evidence="2 3">
    <name type="scientific">Anthostomella pinea</name>
    <dbReference type="NCBI Taxonomy" id="933095"/>
    <lineage>
        <taxon>Eukaryota</taxon>
        <taxon>Fungi</taxon>
        <taxon>Dikarya</taxon>
        <taxon>Ascomycota</taxon>
        <taxon>Pezizomycotina</taxon>
        <taxon>Sordariomycetes</taxon>
        <taxon>Xylariomycetidae</taxon>
        <taxon>Xylariales</taxon>
        <taxon>Xylariaceae</taxon>
        <taxon>Anthostomella</taxon>
    </lineage>
</organism>
<gene>
    <name evidence="2" type="ORF">KHLLAP_LOCUS1495</name>
</gene>
<dbReference type="AlphaFoldDB" id="A0AAI8VAJ1"/>
<accession>A0AAI8VAJ1</accession>